<dbReference type="PIRSF" id="PIRSF031982">
    <property type="entry name" value="UCP031982_abhydr"/>
    <property type="match status" value="1"/>
</dbReference>
<dbReference type="GO" id="GO:0016787">
    <property type="term" value="F:hydrolase activity"/>
    <property type="evidence" value="ECO:0007669"/>
    <property type="project" value="UniProtKB-KW"/>
</dbReference>
<accession>A0ABW9RX99</accession>
<evidence type="ECO:0000313" key="5">
    <source>
        <dbReference type="Proteomes" id="UP000798808"/>
    </source>
</evidence>
<dbReference type="PANTHER" id="PTHR10272">
    <property type="entry name" value="PLATELET-ACTIVATING FACTOR ACETYLHYDROLASE"/>
    <property type="match status" value="1"/>
</dbReference>
<proteinExistence type="predicted"/>
<dbReference type="Gene3D" id="3.40.50.1820">
    <property type="entry name" value="alpha/beta hydrolase"/>
    <property type="match status" value="1"/>
</dbReference>
<dbReference type="Pfam" id="PF03403">
    <property type="entry name" value="PAF-AH_p_II"/>
    <property type="match status" value="1"/>
</dbReference>
<dbReference type="InterPro" id="IPR016986">
    <property type="entry name" value="UCP031982_abhydr"/>
</dbReference>
<gene>
    <name evidence="4" type="ORF">E1163_25320</name>
</gene>
<keyword evidence="5" id="KW-1185">Reference proteome</keyword>
<evidence type="ECO:0000256" key="2">
    <source>
        <dbReference type="ARBA" id="ARBA00022963"/>
    </source>
</evidence>
<dbReference type="Proteomes" id="UP000798808">
    <property type="component" value="Unassembled WGS sequence"/>
</dbReference>
<keyword evidence="3" id="KW-0443">Lipid metabolism</keyword>
<dbReference type="InterPro" id="IPR029058">
    <property type="entry name" value="AB_hydrolase_fold"/>
</dbReference>
<dbReference type="PANTHER" id="PTHR10272:SF0">
    <property type="entry name" value="PLATELET-ACTIVATING FACTOR ACETYLHYDROLASE"/>
    <property type="match status" value="1"/>
</dbReference>
<organism evidence="4 5">
    <name type="scientific">Fulvivirga kasyanovii</name>
    <dbReference type="NCBI Taxonomy" id="396812"/>
    <lineage>
        <taxon>Bacteria</taxon>
        <taxon>Pseudomonadati</taxon>
        <taxon>Bacteroidota</taxon>
        <taxon>Cytophagia</taxon>
        <taxon>Cytophagales</taxon>
        <taxon>Fulvivirgaceae</taxon>
        <taxon>Fulvivirga</taxon>
    </lineage>
</organism>
<protein>
    <submittedName>
        <fullName evidence="4">Dienelactone hydrolase</fullName>
    </submittedName>
</protein>
<reference evidence="4 5" key="1">
    <citation type="submission" date="2019-02" db="EMBL/GenBank/DDBJ databases">
        <authorList>
            <person name="Goldberg S.R."/>
            <person name="Haltli B.A."/>
            <person name="Correa H."/>
            <person name="Russell K.G."/>
        </authorList>
    </citation>
    <scope>NUCLEOTIDE SEQUENCE [LARGE SCALE GENOMIC DNA]</scope>
    <source>
        <strain evidence="4 5">JCM 16186</strain>
    </source>
</reference>
<keyword evidence="1 4" id="KW-0378">Hydrolase</keyword>
<name>A0ABW9RX99_9BACT</name>
<dbReference type="EMBL" id="SMLW01000659">
    <property type="protein sequence ID" value="MTI28302.1"/>
    <property type="molecule type" value="Genomic_DNA"/>
</dbReference>
<dbReference type="SUPFAM" id="SSF53474">
    <property type="entry name" value="alpha/beta-Hydrolases"/>
    <property type="match status" value="1"/>
</dbReference>
<evidence type="ECO:0000256" key="1">
    <source>
        <dbReference type="ARBA" id="ARBA00022801"/>
    </source>
</evidence>
<evidence type="ECO:0000256" key="3">
    <source>
        <dbReference type="ARBA" id="ARBA00023098"/>
    </source>
</evidence>
<dbReference type="RefSeq" id="WP_155175694.1">
    <property type="nucleotide sequence ID" value="NZ_BAAAFL010000012.1"/>
</dbReference>
<evidence type="ECO:0000313" key="4">
    <source>
        <dbReference type="EMBL" id="MTI28302.1"/>
    </source>
</evidence>
<keyword evidence="2" id="KW-0442">Lipid degradation</keyword>
<sequence>MHKVLPIIVFVFFTCNAGAQSYIGQQTLELYDQSRSRPVITEIWYPSYKAPIEADVKFKTPFVRETTTRNAPLPEKKLPLIMLSHGTGGGRLTLEWLAAGLVKQGYMVAAVDHWGNTFDNKIPEQFLKFWERPKDISFATTALLSDDKIGQTIDKEKIVVAGFSLGGFTAIALSGAMLDYEQLMAFTGSEKGEKEADIPELHDLPDLLKNEAFMEKLLEEYKNSGSLADHRIKATLAIAPALGQGFKNEEQVRSINIPVFIIGAEGDEIAPIETNAAHYHQLIEGSGFFLFEGEVGHYVFLNETHVPMTGDAAIFFRDHATVDRNQVHQKTIELSTAFFEKCIKD</sequence>
<comment type="caution">
    <text evidence="4">The sequence shown here is derived from an EMBL/GenBank/DDBJ whole genome shotgun (WGS) entry which is preliminary data.</text>
</comment>